<accession>A0A0D2WJ92</accession>
<feature type="region of interest" description="Disordered" evidence="1">
    <location>
        <begin position="316"/>
        <end position="345"/>
    </location>
</feature>
<dbReference type="InParanoid" id="A0A0D2WJ92"/>
<evidence type="ECO:0000313" key="2">
    <source>
        <dbReference type="EMBL" id="KJE90065.1"/>
    </source>
</evidence>
<feature type="compositionally biased region" description="Low complexity" evidence="1">
    <location>
        <begin position="719"/>
        <end position="763"/>
    </location>
</feature>
<feature type="compositionally biased region" description="Basic and acidic residues" evidence="1">
    <location>
        <begin position="51"/>
        <end position="69"/>
    </location>
</feature>
<feature type="region of interest" description="Disordered" evidence="1">
    <location>
        <begin position="699"/>
        <end position="814"/>
    </location>
</feature>
<evidence type="ECO:0000313" key="3">
    <source>
        <dbReference type="Proteomes" id="UP000008743"/>
    </source>
</evidence>
<feature type="compositionally biased region" description="Basic and acidic residues" evidence="1">
    <location>
        <begin position="452"/>
        <end position="465"/>
    </location>
</feature>
<feature type="region of interest" description="Disordered" evidence="1">
    <location>
        <begin position="381"/>
        <end position="494"/>
    </location>
</feature>
<proteinExistence type="predicted"/>
<feature type="compositionally biased region" description="Low complexity" evidence="1">
    <location>
        <begin position="15"/>
        <end position="33"/>
    </location>
</feature>
<feature type="region of interest" description="Disordered" evidence="1">
    <location>
        <begin position="616"/>
        <end position="644"/>
    </location>
</feature>
<dbReference type="EMBL" id="KE346361">
    <property type="protein sequence ID" value="KJE90065.1"/>
    <property type="molecule type" value="Genomic_DNA"/>
</dbReference>
<feature type="compositionally biased region" description="Acidic residues" evidence="1">
    <location>
        <begin position="967"/>
        <end position="977"/>
    </location>
</feature>
<feature type="region of interest" description="Disordered" evidence="1">
    <location>
        <begin position="928"/>
        <end position="977"/>
    </location>
</feature>
<dbReference type="AlphaFoldDB" id="A0A0D2WJ92"/>
<feature type="compositionally biased region" description="Polar residues" evidence="1">
    <location>
        <begin position="776"/>
        <end position="795"/>
    </location>
</feature>
<dbReference type="RefSeq" id="XP_004364308.1">
    <property type="nucleotide sequence ID" value="XM_004364251.2"/>
</dbReference>
<feature type="compositionally biased region" description="Gly residues" evidence="1">
    <location>
        <begin position="1"/>
        <end position="10"/>
    </location>
</feature>
<protein>
    <submittedName>
        <fullName evidence="2">Uncharacterized protein</fullName>
    </submittedName>
</protein>
<sequence length="977" mass="106666">MSQFAGGGGQQPSLRAGARLRTAAAAPTTRQPPVLLPHDRSRSPGMHGSRLRRESLRAGHHDSSANDHHASHHRNGRDDDDDDDEDDDDDDDSNDSDDADDDGDDDDDNEMGRLHQSHSASDDDDNDERQPHRSGRARTTPMSTATPLLGSSTTPATESAAAAAATAGASNHHGAAALSGARNPRWTADMNLRRNVARQQAREVRNDGCQQLASLFTAIKGSLPPGEPDGPALLKSFLALIPEGGMYLDAVRHQKSYRGVVESIRQAHNAANKADKAYRDYWLAFVAPHFGRRELKSLGFHFGTDQLVRARTLANAGSAHQPTPSTQVPPPHTHTTSSQAAPNSSLSLHPAKAVVPIASVESLTHMQLCLSTFLMQHSYDPEEEHPWHETDAGEPATSRSRQPAQTVREPLPWESNPPSHSAVESARAPNTSEDAARDHNEDDDDDLPAGSEQRRLATSRSREGDDASVLETQEQRRQAQQRRLQAQHRRLPSVSLEQWRPDELMQQQPQVVSTVADRNAITLPWHPDASASSFAAGAASSGFHHHHQADRIRILNDSVTELYRQFSLKHPEITLSAAHFRSRIPDNFRQSRRAKLCFHCRRRLVLLERQLTESCQASCQKRAPKPSRPRPERTQQQRRPSAYVNDHQHMATQTSVPAAVARFTPTDAARFNSASVASVGGGAPGTIAPSIFTTTSAISSAGMSTRPASPHTLMHDFLPSHPQHQQLHQQPHQQHQQLHHVQLQQHQTQLQQQLQPQHLQQSQRTPDRSTAAPASATGQPTQGHLTPHRSQQTPQRPAYSPLHRAPSQSQPQQSALVANLGLQASPHRARQQPAAPSSAGFVTTSRLLDMPAFPDEMLMTPAAPRQQPGRDNVNGGLALPTMTPRSNTSSLLFGAAFTTPNSQLDSLLANTPSAWGLTPNTAAAIRQTLPSPLVFPPASAPPNHASTASRQSSSTTLARKRARQSQNEDDDDDENAF</sequence>
<feature type="region of interest" description="Disordered" evidence="1">
    <location>
        <begin position="824"/>
        <end position="843"/>
    </location>
</feature>
<feature type="compositionally biased region" description="Acidic residues" evidence="1">
    <location>
        <begin position="78"/>
        <end position="109"/>
    </location>
</feature>
<evidence type="ECO:0000256" key="1">
    <source>
        <dbReference type="SAM" id="MobiDB-lite"/>
    </source>
</evidence>
<gene>
    <name evidence="2" type="ORF">CAOG_001440</name>
</gene>
<reference evidence="3" key="1">
    <citation type="submission" date="2011-02" db="EMBL/GenBank/DDBJ databases">
        <title>The Genome Sequence of Capsaspora owczarzaki ATCC 30864.</title>
        <authorList>
            <person name="Russ C."/>
            <person name="Cuomo C."/>
            <person name="Burger G."/>
            <person name="Gray M.W."/>
            <person name="Holland P.W.H."/>
            <person name="King N."/>
            <person name="Lang F.B.F."/>
            <person name="Roger A.J."/>
            <person name="Ruiz-Trillo I."/>
            <person name="Young S.K."/>
            <person name="Zeng Q."/>
            <person name="Gargeya S."/>
            <person name="Alvarado L."/>
            <person name="Berlin A."/>
            <person name="Chapman S.B."/>
            <person name="Chen Z."/>
            <person name="Freedman E."/>
            <person name="Gellesch M."/>
            <person name="Goldberg J."/>
            <person name="Griggs A."/>
            <person name="Gujja S."/>
            <person name="Heilman E."/>
            <person name="Heiman D."/>
            <person name="Howarth C."/>
            <person name="Mehta T."/>
            <person name="Neiman D."/>
            <person name="Pearson M."/>
            <person name="Roberts A."/>
            <person name="Saif S."/>
            <person name="Shea T."/>
            <person name="Shenoy N."/>
            <person name="Sisk P."/>
            <person name="Stolte C."/>
            <person name="Sykes S."/>
            <person name="White J."/>
            <person name="Yandava C."/>
            <person name="Haas B."/>
            <person name="Nusbaum C."/>
            <person name="Birren B."/>
        </authorList>
    </citation>
    <scope>NUCLEOTIDE SEQUENCE</scope>
    <source>
        <strain evidence="3">ATCC 30864</strain>
    </source>
</reference>
<feature type="compositionally biased region" description="Polar residues" evidence="1">
    <location>
        <begin position="333"/>
        <end position="345"/>
    </location>
</feature>
<organism evidence="2 3">
    <name type="scientific">Capsaspora owczarzaki (strain ATCC 30864)</name>
    <dbReference type="NCBI Taxonomy" id="595528"/>
    <lineage>
        <taxon>Eukaryota</taxon>
        <taxon>Filasterea</taxon>
        <taxon>Capsaspora</taxon>
    </lineage>
</organism>
<feature type="compositionally biased region" description="Low complexity" evidence="1">
    <location>
        <begin position="945"/>
        <end position="957"/>
    </location>
</feature>
<feature type="compositionally biased region" description="Low complexity" evidence="1">
    <location>
        <begin position="150"/>
        <end position="168"/>
    </location>
</feature>
<dbReference type="Proteomes" id="UP000008743">
    <property type="component" value="Unassembled WGS sequence"/>
</dbReference>
<name>A0A0D2WJ92_CAPO3</name>
<feature type="region of interest" description="Disordered" evidence="1">
    <location>
        <begin position="1"/>
        <end position="168"/>
    </location>
</feature>
<keyword evidence="3" id="KW-1185">Reference proteome</keyword>